<dbReference type="SUPFAM" id="SSF49899">
    <property type="entry name" value="Concanavalin A-like lectins/glucanases"/>
    <property type="match status" value="1"/>
</dbReference>
<dbReference type="KEGG" id="bsol:FSW04_10435"/>
<dbReference type="Pfam" id="PF13385">
    <property type="entry name" value="Laminin_G_3"/>
    <property type="match status" value="1"/>
</dbReference>
<gene>
    <name evidence="2" type="ORF">FSW04_10435</name>
</gene>
<keyword evidence="3" id="KW-1185">Reference proteome</keyword>
<name>A0A5B8U4X8_9ACTN</name>
<sequence length="484" mass="49430">MGTPRTRKPLRRRGAALIATSALTGAALLAGAGVASARTVSLWHMDEGPLATTMHDSVGGNDGTLSGVLSGVPGFLGNGYEFDGPTSVVTDTSAPSLNAGSQPFWFGARVKMSRPPNASEIDFDVMRKGLSSASGGFWKIEIFQSGQVHCSMKGSLTSRSLDGETVVTDGTWHSIYCFKDGDTERVIVDGRVDGNDGVHGSQAVTLGDFSNSAAFALGAKEGGGDQYVGLMDEASYGTGGPVVNSSAPAVVGQASTTGSGLTASTGTWDGLPDITYAYRWQRCDATGASCVPIGGATARTYAPVAADVGGRLRVAVTASNPLGDLTVDSAATAVVTGTPPPPPPPPPLPPPPPPVIPPVAAPPAAETPVQATGEPTPPSTTSAVCLRLRVATARRTATLFGHRRATLRISAATGRIAFSAPTHTIRMVTLTLDGRRLGTAHGGSLTARLVTAGLGTGDHVLKARLHPRHGPARTLTLHVIVAPC</sequence>
<organism evidence="2 3">
    <name type="scientific">Baekduia soli</name>
    <dbReference type="NCBI Taxonomy" id="496014"/>
    <lineage>
        <taxon>Bacteria</taxon>
        <taxon>Bacillati</taxon>
        <taxon>Actinomycetota</taxon>
        <taxon>Thermoleophilia</taxon>
        <taxon>Solirubrobacterales</taxon>
        <taxon>Baekduiaceae</taxon>
        <taxon>Baekduia</taxon>
    </lineage>
</organism>
<feature type="region of interest" description="Disordered" evidence="1">
    <location>
        <begin position="333"/>
        <end position="381"/>
    </location>
</feature>
<evidence type="ECO:0000256" key="1">
    <source>
        <dbReference type="SAM" id="MobiDB-lite"/>
    </source>
</evidence>
<dbReference type="Gene3D" id="2.60.120.200">
    <property type="match status" value="1"/>
</dbReference>
<feature type="compositionally biased region" description="Pro residues" evidence="1">
    <location>
        <begin position="338"/>
        <end position="361"/>
    </location>
</feature>
<dbReference type="EMBL" id="CP042430">
    <property type="protein sequence ID" value="QEC47945.1"/>
    <property type="molecule type" value="Genomic_DNA"/>
</dbReference>
<accession>A0A5B8U4X8</accession>
<reference evidence="2 3" key="1">
    <citation type="journal article" date="2018" name="J. Microbiol.">
        <title>Baekduia soli gen. nov., sp. nov., a novel bacterium isolated from the soil of Baekdu Mountain and proposal of a novel family name, Baekduiaceae fam. nov.</title>
        <authorList>
            <person name="An D.S."/>
            <person name="Siddiqi M.Z."/>
            <person name="Kim K.H."/>
            <person name="Yu H.S."/>
            <person name="Im W.T."/>
        </authorList>
    </citation>
    <scope>NUCLEOTIDE SEQUENCE [LARGE SCALE GENOMIC DNA]</scope>
    <source>
        <strain evidence="2 3">BR7-21</strain>
    </source>
</reference>
<dbReference type="Gene3D" id="2.60.40.2700">
    <property type="match status" value="1"/>
</dbReference>
<evidence type="ECO:0000313" key="2">
    <source>
        <dbReference type="EMBL" id="QEC47945.1"/>
    </source>
</evidence>
<dbReference type="Proteomes" id="UP000321805">
    <property type="component" value="Chromosome"/>
</dbReference>
<protein>
    <submittedName>
        <fullName evidence="2">LamG domain-containing protein</fullName>
    </submittedName>
</protein>
<dbReference type="InterPro" id="IPR013320">
    <property type="entry name" value="ConA-like_dom_sf"/>
</dbReference>
<proteinExistence type="predicted"/>
<feature type="compositionally biased region" description="Low complexity" evidence="1">
    <location>
        <begin position="362"/>
        <end position="372"/>
    </location>
</feature>
<dbReference type="RefSeq" id="WP_146918972.1">
    <property type="nucleotide sequence ID" value="NZ_CP042430.1"/>
</dbReference>
<dbReference type="OrthoDB" id="5190061at2"/>
<dbReference type="AlphaFoldDB" id="A0A5B8U4X8"/>
<evidence type="ECO:0000313" key="3">
    <source>
        <dbReference type="Proteomes" id="UP000321805"/>
    </source>
</evidence>